<keyword evidence="1" id="KW-0812">Transmembrane</keyword>
<protein>
    <recommendedName>
        <fullName evidence="4">Exopolysaccharide biosynthesis protein</fullName>
    </recommendedName>
</protein>
<comment type="caution">
    <text evidence="2">The sequence shown here is derived from an EMBL/GenBank/DDBJ whole genome shotgun (WGS) entry which is preliminary data.</text>
</comment>
<proteinExistence type="predicted"/>
<keyword evidence="1" id="KW-1133">Transmembrane helix</keyword>
<evidence type="ECO:0008006" key="4">
    <source>
        <dbReference type="Google" id="ProtNLM"/>
    </source>
</evidence>
<dbReference type="PANTHER" id="PTHR41795:SF1">
    <property type="entry name" value="EXOPOLYSACCHARIDE SYNTHESIS PROTEIN"/>
    <property type="match status" value="1"/>
</dbReference>
<reference evidence="2 3" key="1">
    <citation type="submission" date="2023-07" db="EMBL/GenBank/DDBJ databases">
        <title>Sorghum-associated microbial communities from plants grown in Nebraska, USA.</title>
        <authorList>
            <person name="Schachtman D."/>
        </authorList>
    </citation>
    <scope>NUCLEOTIDE SEQUENCE [LARGE SCALE GENOMIC DNA]</scope>
    <source>
        <strain evidence="2 3">DS1307</strain>
    </source>
</reference>
<feature type="transmembrane region" description="Helical" evidence="1">
    <location>
        <begin position="158"/>
        <end position="175"/>
    </location>
</feature>
<keyword evidence="1" id="KW-0472">Membrane</keyword>
<organism evidence="2 3">
    <name type="scientific">Neorhizobium huautlense</name>
    <dbReference type="NCBI Taxonomy" id="67774"/>
    <lineage>
        <taxon>Bacteria</taxon>
        <taxon>Pseudomonadati</taxon>
        <taxon>Pseudomonadota</taxon>
        <taxon>Alphaproteobacteria</taxon>
        <taxon>Hyphomicrobiales</taxon>
        <taxon>Rhizobiaceae</taxon>
        <taxon>Rhizobium/Agrobacterium group</taxon>
        <taxon>Neorhizobium</taxon>
    </lineage>
</organism>
<dbReference type="RefSeq" id="WP_306834060.1">
    <property type="nucleotide sequence ID" value="NZ_JAUSRF010000006.1"/>
</dbReference>
<dbReference type="Proteomes" id="UP001241472">
    <property type="component" value="Unassembled WGS sequence"/>
</dbReference>
<dbReference type="InterPro" id="IPR010331">
    <property type="entry name" value="ExoD"/>
</dbReference>
<accession>A0ABT9PT71</accession>
<evidence type="ECO:0000313" key="2">
    <source>
        <dbReference type="EMBL" id="MDP9837380.1"/>
    </source>
</evidence>
<feature type="transmembrane region" description="Helical" evidence="1">
    <location>
        <begin position="187"/>
        <end position="212"/>
    </location>
</feature>
<keyword evidence="3" id="KW-1185">Reference proteome</keyword>
<dbReference type="PIRSF" id="PIRSF033239">
    <property type="entry name" value="ExoD"/>
    <property type="match status" value="1"/>
</dbReference>
<dbReference type="PANTHER" id="PTHR41795">
    <property type="entry name" value="EXOPOLYSACCHARIDE SYNTHESIS PROTEIN"/>
    <property type="match status" value="1"/>
</dbReference>
<gene>
    <name evidence="2" type="ORF">J2T09_002132</name>
</gene>
<dbReference type="Pfam" id="PF06055">
    <property type="entry name" value="ExoD"/>
    <property type="match status" value="1"/>
</dbReference>
<sequence length="216" mass="23406">MASDDRIQDADPHKPEQALRFSEILANLAGDESRERISVGDILASMDDRAIAALIFVFAVPNCFPTPPGTSSVLGVPLIFLTAQLMLGMKPWLPRLIADRSMTRTDFAAMMARTQPWIIKAERMLKPRLRIFATPLAERLLGCLCLILAIVLALPIPLGNMLPALALCIIAFGILEKDGVWTIAGTATGVVSLGVVAGVVYAMVKSAIYLLLTFFQ</sequence>
<evidence type="ECO:0000313" key="3">
    <source>
        <dbReference type="Proteomes" id="UP001241472"/>
    </source>
</evidence>
<name>A0ABT9PT71_9HYPH</name>
<evidence type="ECO:0000256" key="1">
    <source>
        <dbReference type="SAM" id="Phobius"/>
    </source>
</evidence>
<dbReference type="EMBL" id="JAUSRF010000006">
    <property type="protein sequence ID" value="MDP9837380.1"/>
    <property type="molecule type" value="Genomic_DNA"/>
</dbReference>